<feature type="compositionally biased region" description="Basic and acidic residues" evidence="3">
    <location>
        <begin position="498"/>
        <end position="507"/>
    </location>
</feature>
<feature type="compositionally biased region" description="Basic and acidic residues" evidence="3">
    <location>
        <begin position="94"/>
        <end position="114"/>
    </location>
</feature>
<dbReference type="SMART" id="SM00360">
    <property type="entry name" value="RRM"/>
    <property type="match status" value="1"/>
</dbReference>
<gene>
    <name evidence="5" type="ORF">ABMA27_006167</name>
</gene>
<feature type="region of interest" description="Disordered" evidence="3">
    <location>
        <begin position="94"/>
        <end position="144"/>
    </location>
</feature>
<feature type="domain" description="RRM" evidence="4">
    <location>
        <begin position="5"/>
        <end position="85"/>
    </location>
</feature>
<feature type="region of interest" description="Disordered" evidence="3">
    <location>
        <begin position="479"/>
        <end position="550"/>
    </location>
</feature>
<feature type="compositionally biased region" description="Polar residues" evidence="3">
    <location>
        <begin position="134"/>
        <end position="143"/>
    </location>
</feature>
<name>A0ABR3HHU3_LOXSC</name>
<accession>A0ABR3HHU3</accession>
<evidence type="ECO:0000256" key="3">
    <source>
        <dbReference type="SAM" id="MobiDB-lite"/>
    </source>
</evidence>
<feature type="compositionally biased region" description="Basic and acidic residues" evidence="3">
    <location>
        <begin position="158"/>
        <end position="193"/>
    </location>
</feature>
<proteinExistence type="predicted"/>
<feature type="compositionally biased region" description="Basic and acidic residues" evidence="3">
    <location>
        <begin position="272"/>
        <end position="288"/>
    </location>
</feature>
<dbReference type="PANTHER" id="PTHR48029:SF1">
    <property type="entry name" value="NUCLEOLAR PROTEIN 8"/>
    <property type="match status" value="1"/>
</dbReference>
<dbReference type="EMBL" id="JBEUOH010000019">
    <property type="protein sequence ID" value="KAL0869979.1"/>
    <property type="molecule type" value="Genomic_DNA"/>
</dbReference>
<dbReference type="InterPro" id="IPR012677">
    <property type="entry name" value="Nucleotide-bd_a/b_plait_sf"/>
</dbReference>
<evidence type="ECO:0000256" key="1">
    <source>
        <dbReference type="ARBA" id="ARBA00022884"/>
    </source>
</evidence>
<dbReference type="SUPFAM" id="SSF54928">
    <property type="entry name" value="RNA-binding domain, RBD"/>
    <property type="match status" value="1"/>
</dbReference>
<feature type="region of interest" description="Disordered" evidence="3">
    <location>
        <begin position="330"/>
        <end position="360"/>
    </location>
</feature>
<dbReference type="Gene3D" id="3.30.70.330">
    <property type="match status" value="1"/>
</dbReference>
<feature type="region of interest" description="Disordered" evidence="3">
    <location>
        <begin position="158"/>
        <end position="231"/>
    </location>
</feature>
<sequence>MSLNTRLFVGNVPENISQDELQKAFSSYGQIINVDLKNKSNAESDQKKFAFITLSASNYEVESCIKHFSNEDFGGSRLYVTRARESFLERLQRERSEAQRKEAEKNGQIEDLPKKNPVLKLGDKLNPRKRKLDNTPNEDNTTLKVIKPFEKKSYVHADVEQGDRKPFEKKSHIHADFQEGDRKPFEKKSHIHADFQQGNRTDKDNNTGEEDKKKKDSDKKRLESLKKKRQEFKEKQMIIKTGLIGVDKVPNKKVIFSDNEDESGSKVINGNEKMKISKSSDQKNRLFDDNDSDDDVNFEIKKQFEGKKGQKVLDLQSRYKSDKRFILDERFVEDGHSEEEAEGQDEKQDENERIDLKEADEKTKQLNILQDVLGVSIKARPNDNDSHKTKTKLGMLRFDPTQPEHAKFLAPVEDTKDETTKKSKKKKLKEKQDEQKTEHVGTEVEKVEVSKEQFYKVSETLKEALVQPSTFSLRSLFGQNEETEKEVPDHNTNYIPLEKPKEPKFRNPLDTSGKKNPFVYDSSESEDEEVDKETKQNIQPAEAKTETTTETKAVWRENLFFSNLDSRLQDGLAFFSKTDDNEANKERRELKSVMKKRIYNKERKNQMFQKKIGGRKKSLKKSYRTKS</sequence>
<feature type="region of interest" description="Disordered" evidence="3">
    <location>
        <begin position="397"/>
        <end position="445"/>
    </location>
</feature>
<evidence type="ECO:0000259" key="4">
    <source>
        <dbReference type="PROSITE" id="PS50102"/>
    </source>
</evidence>
<reference evidence="5 6" key="1">
    <citation type="submission" date="2024-06" db="EMBL/GenBank/DDBJ databases">
        <title>A chromosome-level genome assembly of beet webworm, Loxostege sticticalis.</title>
        <authorList>
            <person name="Zhang Y."/>
        </authorList>
    </citation>
    <scope>NUCLEOTIDE SEQUENCE [LARGE SCALE GENOMIC DNA]</scope>
    <source>
        <strain evidence="5">AQ026</strain>
        <tissue evidence="5">Whole body</tissue>
    </source>
</reference>
<feature type="compositionally biased region" description="Basic residues" evidence="3">
    <location>
        <begin position="612"/>
        <end position="627"/>
    </location>
</feature>
<feature type="region of interest" description="Disordered" evidence="3">
    <location>
        <begin position="602"/>
        <end position="627"/>
    </location>
</feature>
<dbReference type="Proteomes" id="UP001549920">
    <property type="component" value="Unassembled WGS sequence"/>
</dbReference>
<protein>
    <recommendedName>
        <fullName evidence="4">RRM domain-containing protein</fullName>
    </recommendedName>
</protein>
<keyword evidence="1 2" id="KW-0694">RNA-binding</keyword>
<feature type="compositionally biased region" description="Basic and acidic residues" evidence="3">
    <location>
        <begin position="402"/>
        <end position="421"/>
    </location>
</feature>
<organism evidence="5 6">
    <name type="scientific">Loxostege sticticalis</name>
    <name type="common">Beet webworm moth</name>
    <dbReference type="NCBI Taxonomy" id="481309"/>
    <lineage>
        <taxon>Eukaryota</taxon>
        <taxon>Metazoa</taxon>
        <taxon>Ecdysozoa</taxon>
        <taxon>Arthropoda</taxon>
        <taxon>Hexapoda</taxon>
        <taxon>Insecta</taxon>
        <taxon>Pterygota</taxon>
        <taxon>Neoptera</taxon>
        <taxon>Endopterygota</taxon>
        <taxon>Lepidoptera</taxon>
        <taxon>Glossata</taxon>
        <taxon>Ditrysia</taxon>
        <taxon>Pyraloidea</taxon>
        <taxon>Crambidae</taxon>
        <taxon>Pyraustinae</taxon>
        <taxon>Loxostege</taxon>
    </lineage>
</organism>
<dbReference type="InterPro" id="IPR000504">
    <property type="entry name" value="RRM_dom"/>
</dbReference>
<dbReference type="InterPro" id="IPR035979">
    <property type="entry name" value="RBD_domain_sf"/>
</dbReference>
<evidence type="ECO:0000313" key="5">
    <source>
        <dbReference type="EMBL" id="KAL0869979.1"/>
    </source>
</evidence>
<evidence type="ECO:0000256" key="2">
    <source>
        <dbReference type="PROSITE-ProRule" id="PRU00176"/>
    </source>
</evidence>
<evidence type="ECO:0000313" key="6">
    <source>
        <dbReference type="Proteomes" id="UP001549920"/>
    </source>
</evidence>
<dbReference type="PROSITE" id="PS50102">
    <property type="entry name" value="RRM"/>
    <property type="match status" value="1"/>
</dbReference>
<feature type="region of interest" description="Disordered" evidence="3">
    <location>
        <begin position="258"/>
        <end position="292"/>
    </location>
</feature>
<comment type="caution">
    <text evidence="5">The sequence shown here is derived from an EMBL/GenBank/DDBJ whole genome shotgun (WGS) entry which is preliminary data.</text>
</comment>
<feature type="compositionally biased region" description="Basic and acidic residues" evidence="3">
    <location>
        <begin position="344"/>
        <end position="360"/>
    </location>
</feature>
<keyword evidence="6" id="KW-1185">Reference proteome</keyword>
<feature type="compositionally biased region" description="Basic and acidic residues" evidence="3">
    <location>
        <begin position="200"/>
        <end position="231"/>
    </location>
</feature>
<dbReference type="Pfam" id="PF00076">
    <property type="entry name" value="RRM_1"/>
    <property type="match status" value="1"/>
</dbReference>
<feature type="compositionally biased region" description="Basic and acidic residues" evidence="3">
    <location>
        <begin position="430"/>
        <end position="445"/>
    </location>
</feature>
<dbReference type="PANTHER" id="PTHR48029">
    <property type="entry name" value="NUCLEOLAR PROTEIN 8"/>
    <property type="match status" value="1"/>
</dbReference>